<feature type="transmembrane region" description="Helical" evidence="1">
    <location>
        <begin position="14"/>
        <end position="37"/>
    </location>
</feature>
<dbReference type="RefSeq" id="WP_310343170.1">
    <property type="nucleotide sequence ID" value="NZ_JAVDXO010000005.1"/>
</dbReference>
<keyword evidence="1" id="KW-0812">Transmembrane</keyword>
<proteinExistence type="predicted"/>
<feature type="transmembrane region" description="Helical" evidence="1">
    <location>
        <begin position="101"/>
        <end position="120"/>
    </location>
</feature>
<dbReference type="Pfam" id="PF05437">
    <property type="entry name" value="AzlD"/>
    <property type="match status" value="1"/>
</dbReference>
<reference evidence="2 3" key="1">
    <citation type="submission" date="2023-07" db="EMBL/GenBank/DDBJ databases">
        <title>Sorghum-associated microbial communities from plants grown in Nebraska, USA.</title>
        <authorList>
            <person name="Schachtman D."/>
        </authorList>
    </citation>
    <scope>NUCLEOTIDE SEQUENCE [LARGE SCALE GENOMIC DNA]</scope>
    <source>
        <strain evidence="2 3">BE308</strain>
    </source>
</reference>
<dbReference type="InterPro" id="IPR008407">
    <property type="entry name" value="Brnchd-chn_aa_trnsp_AzlD"/>
</dbReference>
<dbReference type="Proteomes" id="UP001268089">
    <property type="component" value="Unassembled WGS sequence"/>
</dbReference>
<name>A0ABU1ZNU4_9BURK</name>
<gene>
    <name evidence="2" type="ORF">J2X15_002450</name>
</gene>
<evidence type="ECO:0000256" key="1">
    <source>
        <dbReference type="SAM" id="Phobius"/>
    </source>
</evidence>
<keyword evidence="1" id="KW-0472">Membrane</keyword>
<evidence type="ECO:0000313" key="2">
    <source>
        <dbReference type="EMBL" id="MDR7307163.1"/>
    </source>
</evidence>
<evidence type="ECO:0000313" key="3">
    <source>
        <dbReference type="Proteomes" id="UP001268089"/>
    </source>
</evidence>
<organism evidence="2 3">
    <name type="scientific">Rhodoferax saidenbachensis</name>
    <dbReference type="NCBI Taxonomy" id="1484693"/>
    <lineage>
        <taxon>Bacteria</taxon>
        <taxon>Pseudomonadati</taxon>
        <taxon>Pseudomonadota</taxon>
        <taxon>Betaproteobacteria</taxon>
        <taxon>Burkholderiales</taxon>
        <taxon>Comamonadaceae</taxon>
        <taxon>Rhodoferax</taxon>
    </lineage>
</organism>
<comment type="caution">
    <text evidence="2">The sequence shown here is derived from an EMBL/GenBank/DDBJ whole genome shotgun (WGS) entry which is preliminary data.</text>
</comment>
<keyword evidence="1" id="KW-1133">Transmembrane helix</keyword>
<dbReference type="EMBL" id="JAVDXO010000005">
    <property type="protein sequence ID" value="MDR7307163.1"/>
    <property type="molecule type" value="Genomic_DNA"/>
</dbReference>
<accession>A0ABU1ZNU4</accession>
<feature type="transmembrane region" description="Helical" evidence="1">
    <location>
        <begin position="49"/>
        <end position="68"/>
    </location>
</feature>
<sequence>MNWDTFFVGTTDGWTLLTTLGLACITVIARSFFFITDKDWSLPAWAQRGLQYAPIAALSAVIVPEIVMTKGVPIHTLQDARLYAVAAGLAFFVWRRGAGQAVLGTIVSGMAVYLPLHIGLGW</sequence>
<keyword evidence="3" id="KW-1185">Reference proteome</keyword>
<protein>
    <submittedName>
        <fullName evidence="2">Branched-subunit amino acid transport protein</fullName>
    </submittedName>
</protein>